<dbReference type="PROSITE" id="PS50880">
    <property type="entry name" value="TOPRIM"/>
    <property type="match status" value="1"/>
</dbReference>
<evidence type="ECO:0000256" key="15">
    <source>
        <dbReference type="SAM" id="MobiDB-lite"/>
    </source>
</evidence>
<dbReference type="InterPro" id="IPR013824">
    <property type="entry name" value="Topo_IA_cen_sub1"/>
</dbReference>
<dbReference type="Pfam" id="PF01396">
    <property type="entry name" value="Zn_ribbon_Top1"/>
    <property type="match status" value="1"/>
</dbReference>
<organism evidence="18 19">
    <name type="scientific">Linum tenue</name>
    <dbReference type="NCBI Taxonomy" id="586396"/>
    <lineage>
        <taxon>Eukaryota</taxon>
        <taxon>Viridiplantae</taxon>
        <taxon>Streptophyta</taxon>
        <taxon>Embryophyta</taxon>
        <taxon>Tracheophyta</taxon>
        <taxon>Spermatophyta</taxon>
        <taxon>Magnoliopsida</taxon>
        <taxon>eudicotyledons</taxon>
        <taxon>Gunneridae</taxon>
        <taxon>Pentapetalae</taxon>
        <taxon>rosids</taxon>
        <taxon>fabids</taxon>
        <taxon>Malpighiales</taxon>
        <taxon>Linaceae</taxon>
        <taxon>Linum</taxon>
    </lineage>
</organism>
<dbReference type="Pfam" id="PF01751">
    <property type="entry name" value="Toprim"/>
    <property type="match status" value="1"/>
</dbReference>
<keyword evidence="10" id="KW-0413">Isomerase</keyword>
<proteinExistence type="inferred from homology"/>
<keyword evidence="4" id="KW-0479">Metal-binding</keyword>
<dbReference type="InterPro" id="IPR006171">
    <property type="entry name" value="TOPRIM_dom"/>
</dbReference>
<feature type="compositionally biased region" description="Basic residues" evidence="15">
    <location>
        <begin position="250"/>
        <end position="263"/>
    </location>
</feature>
<dbReference type="CDD" id="cd00186">
    <property type="entry name" value="TOP1Ac"/>
    <property type="match status" value="1"/>
</dbReference>
<evidence type="ECO:0000259" key="16">
    <source>
        <dbReference type="PROSITE" id="PS50880"/>
    </source>
</evidence>
<dbReference type="Gene3D" id="3.30.65.10">
    <property type="entry name" value="Bacterial Topoisomerase I, domain 1"/>
    <property type="match status" value="1"/>
</dbReference>
<dbReference type="InterPro" id="IPR003602">
    <property type="entry name" value="Topo_IA_DNA-bd_dom"/>
</dbReference>
<evidence type="ECO:0000256" key="2">
    <source>
        <dbReference type="ARBA" id="ARBA00009446"/>
    </source>
</evidence>
<dbReference type="InterPro" id="IPR013498">
    <property type="entry name" value="Topo_IA_Znf"/>
</dbReference>
<dbReference type="SMART" id="SM00436">
    <property type="entry name" value="TOP1Bc"/>
    <property type="match status" value="1"/>
</dbReference>
<dbReference type="PROSITE" id="PS52039">
    <property type="entry name" value="TOPO_IA_2"/>
    <property type="match status" value="1"/>
</dbReference>
<comment type="similarity">
    <text evidence="2">Belongs to the type IA topoisomerase family.</text>
</comment>
<dbReference type="SMART" id="SM00493">
    <property type="entry name" value="TOPRIM"/>
    <property type="match status" value="1"/>
</dbReference>
<gene>
    <name evidence="18" type="ORF">LITE_LOCUS25938</name>
</gene>
<feature type="domain" description="Topo IA-type catalytic" evidence="17">
    <location>
        <begin position="431"/>
        <end position="878"/>
    </location>
</feature>
<reference evidence="18" key="1">
    <citation type="submission" date="2022-08" db="EMBL/GenBank/DDBJ databases">
        <authorList>
            <person name="Gutierrez-Valencia J."/>
        </authorList>
    </citation>
    <scope>NUCLEOTIDE SEQUENCE</scope>
</reference>
<dbReference type="Gene3D" id="3.40.50.140">
    <property type="match status" value="1"/>
</dbReference>
<dbReference type="EC" id="5.6.2.1" evidence="3"/>
<dbReference type="AlphaFoldDB" id="A0AAV0LYV9"/>
<dbReference type="Proteomes" id="UP001154282">
    <property type="component" value="Unassembled WGS sequence"/>
</dbReference>
<evidence type="ECO:0000256" key="10">
    <source>
        <dbReference type="ARBA" id="ARBA00023235"/>
    </source>
</evidence>
<evidence type="ECO:0000256" key="5">
    <source>
        <dbReference type="ARBA" id="ARBA00022771"/>
    </source>
</evidence>
<dbReference type="Gene3D" id="1.10.290.10">
    <property type="entry name" value="Topoisomerase I, domain 4"/>
    <property type="match status" value="1"/>
</dbReference>
<evidence type="ECO:0000256" key="14">
    <source>
        <dbReference type="ARBA" id="ARBA00032877"/>
    </source>
</evidence>
<dbReference type="PRINTS" id="PR00417">
    <property type="entry name" value="PRTPISMRASEI"/>
</dbReference>
<keyword evidence="19" id="KW-1185">Reference proteome</keyword>
<dbReference type="InterPro" id="IPR028612">
    <property type="entry name" value="Topoisom_1_IA"/>
</dbReference>
<protein>
    <recommendedName>
        <fullName evidence="3">DNA topoisomerase</fullName>
        <ecNumber evidence="3">5.6.2.1</ecNumber>
    </recommendedName>
    <alternativeName>
        <fullName evidence="14">Omega-protein</fullName>
    </alternativeName>
    <alternativeName>
        <fullName evidence="13">Relaxing enzyme</fullName>
    </alternativeName>
    <alternativeName>
        <fullName evidence="11">Swivelase</fullName>
    </alternativeName>
    <alternativeName>
        <fullName evidence="12">Untwisting enzyme</fullName>
    </alternativeName>
</protein>
<evidence type="ECO:0000256" key="4">
    <source>
        <dbReference type="ARBA" id="ARBA00022723"/>
    </source>
</evidence>
<keyword evidence="9" id="KW-0238">DNA-binding</keyword>
<evidence type="ECO:0000256" key="13">
    <source>
        <dbReference type="ARBA" id="ARBA00032235"/>
    </source>
</evidence>
<dbReference type="GO" id="GO:0006265">
    <property type="term" value="P:DNA topological change"/>
    <property type="evidence" value="ECO:0007669"/>
    <property type="project" value="InterPro"/>
</dbReference>
<evidence type="ECO:0000256" key="6">
    <source>
        <dbReference type="ARBA" id="ARBA00022833"/>
    </source>
</evidence>
<dbReference type="SUPFAM" id="SSF56712">
    <property type="entry name" value="Prokaryotic type I DNA topoisomerase"/>
    <property type="match status" value="1"/>
</dbReference>
<evidence type="ECO:0000256" key="7">
    <source>
        <dbReference type="ARBA" id="ARBA00022842"/>
    </source>
</evidence>
<evidence type="ECO:0000256" key="12">
    <source>
        <dbReference type="ARBA" id="ARBA00031985"/>
    </source>
</evidence>
<dbReference type="Pfam" id="PF01131">
    <property type="entry name" value="Topoisom_bac"/>
    <property type="match status" value="1"/>
</dbReference>
<dbReference type="InterPro" id="IPR003601">
    <property type="entry name" value="Topo_IA_2"/>
</dbReference>
<dbReference type="GO" id="GO:0005694">
    <property type="term" value="C:chromosome"/>
    <property type="evidence" value="ECO:0007669"/>
    <property type="project" value="InterPro"/>
</dbReference>
<dbReference type="GO" id="GO:0003917">
    <property type="term" value="F:DNA topoisomerase type I (single strand cut, ATP-independent) activity"/>
    <property type="evidence" value="ECO:0007669"/>
    <property type="project" value="UniProtKB-EC"/>
</dbReference>
<dbReference type="SMART" id="SM00437">
    <property type="entry name" value="TOP1Ac"/>
    <property type="match status" value="1"/>
</dbReference>
<evidence type="ECO:0000256" key="1">
    <source>
        <dbReference type="ARBA" id="ARBA00000213"/>
    </source>
</evidence>
<accession>A0AAV0LYV9</accession>
<dbReference type="InterPro" id="IPR000380">
    <property type="entry name" value="Topo_IA"/>
</dbReference>
<dbReference type="InterPro" id="IPR034149">
    <property type="entry name" value="TOPRIM_TopoI"/>
</dbReference>
<evidence type="ECO:0000256" key="3">
    <source>
        <dbReference type="ARBA" id="ARBA00012891"/>
    </source>
</evidence>
<dbReference type="InterPro" id="IPR023405">
    <property type="entry name" value="Topo_IA_core_domain"/>
</dbReference>
<dbReference type="Gene3D" id="2.70.20.10">
    <property type="entry name" value="Topoisomerase I, domain 3"/>
    <property type="match status" value="1"/>
</dbReference>
<name>A0AAV0LYV9_9ROSI</name>
<dbReference type="PANTHER" id="PTHR42785:SF1">
    <property type="entry name" value="DNA TOPOISOMERASE"/>
    <property type="match status" value="1"/>
</dbReference>
<dbReference type="CDD" id="cd03363">
    <property type="entry name" value="TOPRIM_TopoIA_TopoI"/>
    <property type="match status" value="1"/>
</dbReference>
<dbReference type="NCBIfam" id="TIGR01051">
    <property type="entry name" value="topA_bact"/>
    <property type="match status" value="1"/>
</dbReference>
<dbReference type="InterPro" id="IPR013497">
    <property type="entry name" value="Topo_IA_cen"/>
</dbReference>
<dbReference type="GO" id="GO:0003677">
    <property type="term" value="F:DNA binding"/>
    <property type="evidence" value="ECO:0007669"/>
    <property type="project" value="UniProtKB-KW"/>
</dbReference>
<dbReference type="InterPro" id="IPR013826">
    <property type="entry name" value="Topo_IA_cen_sub3"/>
</dbReference>
<feature type="domain" description="Toprim" evidence="16">
    <location>
        <begin position="300"/>
        <end position="415"/>
    </location>
</feature>
<dbReference type="PROSITE" id="PS00396">
    <property type="entry name" value="TOPO_IA_1"/>
    <property type="match status" value="1"/>
</dbReference>
<feature type="region of interest" description="Disordered" evidence="15">
    <location>
        <begin position="159"/>
        <end position="294"/>
    </location>
</feature>
<keyword evidence="6" id="KW-0862">Zinc</keyword>
<sequence>MTAQLQRSFLSISSASSFLLPTPSSSPLLALRFNSLMMMSKCGTLQNVAGFRLLSTSQFVTRQRCRNFTQVRVRAPRLLSGTVSQDVADACISGYPRLVTPKTTSCCWALNREVGFTVHGYGGISTRHFSQSPEAAEKDFTRGKRSELFKAWAAKGKNKTAKTSVSTSNDVEALNSSDRTNGSVSLESFVPSSAVAEAPQVNGKPKARSKKGKLQLSAPADSAKASSEENKSTEKASEKLLDASASTKQKVNKKSSNSRRKGKSATVADESVEKQKPQHIGNLKPPKQGTLKPLYPPTGKSVVIVESVTKAKVIQGYLGSMYEVLPSYGHVRDLAARSGSVRPDEDFSMVWEVPSAAWTYLKSIKVALSGAENLILASDPDREGEAIAWHITEMLLQQDALHEGINVGRVVFHEITEGSIKSALQAPRHIDVNLVHAYLARRALDYLIGFNISPLLWRKLPGCQSAGRVQSAALALISDREAEIDEFKPQEYWSIEAKLNKEVPGASINARLTCFDSKKLNQFSFSSGKEVAEVEQKIKATKFEVVGCKKGQMRRNPPTPYITSTLQQDAANKLQFNTSYTMKLAQKLYEGIELSDGETTGLITYTRTDGLHISDYALKDIRSLITESYGPDFASANARKYFKKVKNAQEAHEAIRPTDVQILPSMLAGVLDEDALKLYTLIWSRSVACQMEPATIEQLQLDIGNASKSIIFRSSCSRVAFRGYQAVYQDVETRLLRGKEDEEDPQQEASGVLYSLKAGDSISIDAVESKQHFTQPPPRYSEASLIKKLEELGIGRPSTYASTLKVLQDRKYVLMKSRVMYPEFRGRMVSAFLSNYFTEVTDYSFTADMETELDNVSAGLTEWKGLLRDYWTRFSSYCSHTENVHIHQVEKMLEKKFGDHLFGSLRSESRTCPSCMEGTLIFKLSRYGAGYFIGCDQHPKCKYIAKTLLGDEEDEEPPQNVGTVEEPKVLGLHPISKEKILLKKGPYGFYIQLGEDKKDYIPKRTSLSHVKEVDAITLEEALKLLRYPLTLGDHPKDGHPIILKLSKNGFNIRHRRTIASLPKNVDPNDVTVEKAMEYLSSNDVRRSGRPKRQPKVEEAAAVEATRRISRSANCFSLK</sequence>
<dbReference type="EMBL" id="CAMGYJ010000006">
    <property type="protein sequence ID" value="CAI0438839.1"/>
    <property type="molecule type" value="Genomic_DNA"/>
</dbReference>
<dbReference type="GO" id="GO:0008270">
    <property type="term" value="F:zinc ion binding"/>
    <property type="evidence" value="ECO:0007669"/>
    <property type="project" value="UniProtKB-KW"/>
</dbReference>
<evidence type="ECO:0000256" key="9">
    <source>
        <dbReference type="ARBA" id="ARBA00023125"/>
    </source>
</evidence>
<evidence type="ECO:0000313" key="19">
    <source>
        <dbReference type="Proteomes" id="UP001154282"/>
    </source>
</evidence>
<keyword evidence="8" id="KW-0799">Topoisomerase</keyword>
<comment type="catalytic activity">
    <reaction evidence="1">
        <text>ATP-independent breakage of single-stranded DNA, followed by passage and rejoining.</text>
        <dbReference type="EC" id="5.6.2.1"/>
    </reaction>
</comment>
<dbReference type="HAMAP" id="MF_00952">
    <property type="entry name" value="Topoisom_1_prok"/>
    <property type="match status" value="1"/>
</dbReference>
<keyword evidence="5" id="KW-0863">Zinc-finger</keyword>
<dbReference type="Pfam" id="PF13368">
    <property type="entry name" value="Toprim_C_rpt"/>
    <property type="match status" value="1"/>
</dbReference>
<evidence type="ECO:0000259" key="17">
    <source>
        <dbReference type="PROSITE" id="PS52039"/>
    </source>
</evidence>
<keyword evidence="7" id="KW-0460">Magnesium</keyword>
<evidence type="ECO:0000313" key="18">
    <source>
        <dbReference type="EMBL" id="CAI0438839.1"/>
    </source>
</evidence>
<dbReference type="InterPro" id="IPR005733">
    <property type="entry name" value="TopoI_bac-type"/>
</dbReference>
<dbReference type="InterPro" id="IPR023406">
    <property type="entry name" value="Topo_IA_AS"/>
</dbReference>
<dbReference type="PANTHER" id="PTHR42785">
    <property type="entry name" value="DNA TOPOISOMERASE, TYPE IA, CORE"/>
    <property type="match status" value="1"/>
</dbReference>
<feature type="compositionally biased region" description="Basic and acidic residues" evidence="15">
    <location>
        <begin position="226"/>
        <end position="241"/>
    </location>
</feature>
<evidence type="ECO:0000256" key="8">
    <source>
        <dbReference type="ARBA" id="ARBA00023029"/>
    </source>
</evidence>
<evidence type="ECO:0000256" key="11">
    <source>
        <dbReference type="ARBA" id="ARBA00030003"/>
    </source>
</evidence>
<comment type="caution">
    <text evidence="18">The sequence shown here is derived from an EMBL/GenBank/DDBJ whole genome shotgun (WGS) entry which is preliminary data.</text>
</comment>
<dbReference type="InterPro" id="IPR025589">
    <property type="entry name" value="Toprim_C_rpt"/>
</dbReference>
<dbReference type="Gene3D" id="1.10.460.10">
    <property type="entry name" value="Topoisomerase I, domain 2"/>
    <property type="match status" value="1"/>
</dbReference>
<feature type="compositionally biased region" description="Polar residues" evidence="15">
    <location>
        <begin position="161"/>
        <end position="186"/>
    </location>
</feature>
<dbReference type="InterPro" id="IPR013825">
    <property type="entry name" value="Topo_IA_cen_sub2"/>
</dbReference>